<dbReference type="PIRSF" id="PIRSF000808">
    <property type="entry name" value="GalT"/>
    <property type="match status" value="1"/>
</dbReference>
<evidence type="ECO:0000256" key="1">
    <source>
        <dbReference type="ARBA" id="ARBA00022679"/>
    </source>
</evidence>
<protein>
    <submittedName>
        <fullName evidence="5">Galactose-1-phosphate uridylyltransferase</fullName>
    </submittedName>
</protein>
<evidence type="ECO:0000256" key="3">
    <source>
        <dbReference type="ARBA" id="ARBA00023277"/>
    </source>
</evidence>
<keyword evidence="6" id="KW-1185">Reference proteome</keyword>
<keyword evidence="3" id="KW-0119">Carbohydrate metabolism</keyword>
<dbReference type="PANTHER" id="PTHR42763:SF2">
    <property type="entry name" value="ADP-GLUCOSE PHOSPHORYLASE"/>
    <property type="match status" value="1"/>
</dbReference>
<dbReference type="Proteomes" id="UP001501624">
    <property type="component" value="Unassembled WGS sequence"/>
</dbReference>
<dbReference type="InterPro" id="IPR036265">
    <property type="entry name" value="HIT-like_sf"/>
</dbReference>
<evidence type="ECO:0000313" key="6">
    <source>
        <dbReference type="Proteomes" id="UP001501624"/>
    </source>
</evidence>
<dbReference type="RefSeq" id="WP_237334587.1">
    <property type="nucleotide sequence ID" value="NZ_BAABCM010000001.1"/>
</dbReference>
<evidence type="ECO:0000259" key="4">
    <source>
        <dbReference type="Pfam" id="PF01087"/>
    </source>
</evidence>
<dbReference type="GO" id="GO:0016779">
    <property type="term" value="F:nucleotidyltransferase activity"/>
    <property type="evidence" value="ECO:0007669"/>
    <property type="project" value="UniProtKB-KW"/>
</dbReference>
<dbReference type="EMBL" id="BAABCM010000001">
    <property type="protein sequence ID" value="GAA3795315.1"/>
    <property type="molecule type" value="Genomic_DNA"/>
</dbReference>
<gene>
    <name evidence="5" type="primary">galT_1</name>
    <name evidence="5" type="ORF">GCM10022380_10390</name>
</gene>
<evidence type="ECO:0000256" key="2">
    <source>
        <dbReference type="ARBA" id="ARBA00022695"/>
    </source>
</evidence>
<dbReference type="SUPFAM" id="SSF54197">
    <property type="entry name" value="HIT-like"/>
    <property type="match status" value="2"/>
</dbReference>
<dbReference type="Gene3D" id="3.30.428.10">
    <property type="entry name" value="HIT-like"/>
    <property type="match status" value="3"/>
</dbReference>
<dbReference type="Pfam" id="PF01087">
    <property type="entry name" value="GalP_UDP_transf"/>
    <property type="match status" value="1"/>
</dbReference>
<proteinExistence type="predicted"/>
<sequence length="306" mass="33141">MTATSWHGGELRQDPLTGDWSVLAPHRARRPHTGAVGCPFCPGPSEDTPPETWRLPAPGGGWLVRSVRNRYALSDHHEVIIESPRHDWDLATGTDAEAANVLLAWRDRLRALRTDAAQVAVFRNRGAAAGTSLDHPHSQVVGLPVLSASARRELSAQRERYERQGRPYTGEVSDTSRVVLDDGQTVAFAPFAPTAEFEVRVAPRRPAADFAGVSTGELTSAAATVRAMLRALRDELGDPPYNLFLHTAPSGLEHAPWLCWSMRIVPRLAVPAGLELATGIPVVTTMPEDAARRLRARAAIPAVPPA</sequence>
<dbReference type="PANTHER" id="PTHR42763">
    <property type="entry name" value="ADP-GLUCOSE PHOSPHORYLASE"/>
    <property type="match status" value="1"/>
</dbReference>
<reference evidence="6" key="1">
    <citation type="journal article" date="2019" name="Int. J. Syst. Evol. Microbiol.">
        <title>The Global Catalogue of Microorganisms (GCM) 10K type strain sequencing project: providing services to taxonomists for standard genome sequencing and annotation.</title>
        <authorList>
            <consortium name="The Broad Institute Genomics Platform"/>
            <consortium name="The Broad Institute Genome Sequencing Center for Infectious Disease"/>
            <person name="Wu L."/>
            <person name="Ma J."/>
        </authorList>
    </citation>
    <scope>NUCLEOTIDE SEQUENCE [LARGE SCALE GENOMIC DNA]</scope>
    <source>
        <strain evidence="6">JCM 17017</strain>
    </source>
</reference>
<dbReference type="InterPro" id="IPR005849">
    <property type="entry name" value="GalP_Utransf_N"/>
</dbReference>
<keyword evidence="2 5" id="KW-0548">Nucleotidyltransferase</keyword>
<dbReference type="InterPro" id="IPR001937">
    <property type="entry name" value="GalP_UDPtransf1"/>
</dbReference>
<feature type="domain" description="Galactose-1-phosphate uridyl transferase N-terminal" evidence="4">
    <location>
        <begin position="78"/>
        <end position="141"/>
    </location>
</feature>
<comment type="caution">
    <text evidence="5">The sequence shown here is derived from an EMBL/GenBank/DDBJ whole genome shotgun (WGS) entry which is preliminary data.</text>
</comment>
<accession>A0ABP7HHW8</accession>
<organism evidence="5 6">
    <name type="scientific">Amycolatopsis tucumanensis</name>
    <dbReference type="NCBI Taxonomy" id="401106"/>
    <lineage>
        <taxon>Bacteria</taxon>
        <taxon>Bacillati</taxon>
        <taxon>Actinomycetota</taxon>
        <taxon>Actinomycetes</taxon>
        <taxon>Pseudonocardiales</taxon>
        <taxon>Pseudonocardiaceae</taxon>
        <taxon>Amycolatopsis</taxon>
    </lineage>
</organism>
<keyword evidence="1" id="KW-0808">Transferase</keyword>
<name>A0ABP7HHW8_9PSEU</name>
<evidence type="ECO:0000313" key="5">
    <source>
        <dbReference type="EMBL" id="GAA3795315.1"/>
    </source>
</evidence>
<dbReference type="InterPro" id="IPR053177">
    <property type="entry name" value="ADP-glucose_phosphorylase"/>
</dbReference>